<reference evidence="3" key="1">
    <citation type="journal article" date="2021" name="BMC Genomics">
        <title>Chromosome-level genome assembly and manually-curated proteome of model necrotroph Parastagonospora nodorum Sn15 reveals a genome-wide trove of candidate effector homologs, and redundancy of virulence-related functions within an accessory chromosome.</title>
        <authorList>
            <person name="Bertazzoni S."/>
            <person name="Jones D.A.B."/>
            <person name="Phan H.T."/>
            <person name="Tan K.-C."/>
            <person name="Hane J.K."/>
        </authorList>
    </citation>
    <scope>NUCLEOTIDE SEQUENCE [LARGE SCALE GENOMIC DNA]</scope>
    <source>
        <strain evidence="3">SN15 / ATCC MYA-4574 / FGSC 10173)</strain>
    </source>
</reference>
<feature type="compositionally biased region" description="Polar residues" evidence="1">
    <location>
        <begin position="38"/>
        <end position="58"/>
    </location>
</feature>
<feature type="non-terminal residue" evidence="2">
    <location>
        <position position="117"/>
    </location>
</feature>
<name>A0A7U2IBS5_PHANO</name>
<evidence type="ECO:0000313" key="3">
    <source>
        <dbReference type="Proteomes" id="UP000663193"/>
    </source>
</evidence>
<dbReference type="Proteomes" id="UP000663193">
    <property type="component" value="Chromosome 21"/>
</dbReference>
<evidence type="ECO:0000256" key="1">
    <source>
        <dbReference type="SAM" id="MobiDB-lite"/>
    </source>
</evidence>
<dbReference type="AlphaFoldDB" id="A0A7U2IBS5"/>
<gene>
    <name evidence="2" type="ORF">JI435_126780</name>
</gene>
<dbReference type="VEuPathDB" id="FungiDB:JI435_126780"/>
<evidence type="ECO:0000313" key="2">
    <source>
        <dbReference type="EMBL" id="QRD06911.1"/>
    </source>
</evidence>
<feature type="region of interest" description="Disordered" evidence="1">
    <location>
        <begin position="24"/>
        <end position="64"/>
    </location>
</feature>
<sequence>IVDVVRAETSRGIYRNASVAAMVPPTPTLGQPVENQEKTTTAATQRSPQQFPTTSNPLGNIDKHRNIQARQIYWRARTRRDKLFRGAGNAASRNTLQRAAEMGTLGTILRRSYLDST</sequence>
<accession>A0A7U2IBS5</accession>
<keyword evidence="3" id="KW-1185">Reference proteome</keyword>
<proteinExistence type="predicted"/>
<protein>
    <submittedName>
        <fullName evidence="2">Uncharacterized protein</fullName>
    </submittedName>
</protein>
<dbReference type="EMBL" id="CP069043">
    <property type="protein sequence ID" value="QRD06911.1"/>
    <property type="molecule type" value="Genomic_DNA"/>
</dbReference>
<organism evidence="2 3">
    <name type="scientific">Phaeosphaeria nodorum (strain SN15 / ATCC MYA-4574 / FGSC 10173)</name>
    <name type="common">Glume blotch fungus</name>
    <name type="synonym">Parastagonospora nodorum</name>
    <dbReference type="NCBI Taxonomy" id="321614"/>
    <lineage>
        <taxon>Eukaryota</taxon>
        <taxon>Fungi</taxon>
        <taxon>Dikarya</taxon>
        <taxon>Ascomycota</taxon>
        <taxon>Pezizomycotina</taxon>
        <taxon>Dothideomycetes</taxon>
        <taxon>Pleosporomycetidae</taxon>
        <taxon>Pleosporales</taxon>
        <taxon>Pleosporineae</taxon>
        <taxon>Phaeosphaeriaceae</taxon>
        <taxon>Parastagonospora</taxon>
    </lineage>
</organism>